<evidence type="ECO:0000313" key="2">
    <source>
        <dbReference type="EMBL" id="PXW86938.1"/>
    </source>
</evidence>
<dbReference type="EMBL" id="QJJQ01000006">
    <property type="protein sequence ID" value="PXW86938.1"/>
    <property type="molecule type" value="Genomic_DNA"/>
</dbReference>
<dbReference type="RefSeq" id="WP_110395186.1">
    <property type="nucleotide sequence ID" value="NZ_JADIJL010000066.1"/>
</dbReference>
<dbReference type="PANTHER" id="PTHR38441:SF1">
    <property type="entry name" value="MEMBRANE PROTEIN"/>
    <property type="match status" value="1"/>
</dbReference>
<dbReference type="PANTHER" id="PTHR38441">
    <property type="entry name" value="INTEGRAL MEMBRANE PROTEIN-RELATED"/>
    <property type="match status" value="1"/>
</dbReference>
<keyword evidence="1" id="KW-0812">Transmembrane</keyword>
<keyword evidence="1" id="KW-1133">Transmembrane helix</keyword>
<dbReference type="OrthoDB" id="2886991at2"/>
<name>A0A2V3W1G2_9BACI</name>
<dbReference type="Proteomes" id="UP000247978">
    <property type="component" value="Unassembled WGS sequence"/>
</dbReference>
<feature type="transmembrane region" description="Helical" evidence="1">
    <location>
        <begin position="48"/>
        <end position="70"/>
    </location>
</feature>
<evidence type="ECO:0000313" key="3">
    <source>
        <dbReference type="Proteomes" id="UP000247978"/>
    </source>
</evidence>
<dbReference type="AlphaFoldDB" id="A0A2V3W1G2"/>
<dbReference type="InterPro" id="IPR007436">
    <property type="entry name" value="DUF485"/>
</dbReference>
<keyword evidence="1" id="KW-0472">Membrane</keyword>
<comment type="caution">
    <text evidence="2">The sequence shown here is derived from an EMBL/GenBank/DDBJ whole genome shotgun (WGS) entry which is preliminary data.</text>
</comment>
<proteinExistence type="predicted"/>
<keyword evidence="3" id="KW-1185">Reference proteome</keyword>
<feature type="transmembrane region" description="Helical" evidence="1">
    <location>
        <begin position="12"/>
        <end position="36"/>
    </location>
</feature>
<accession>A0A2V3W1G2</accession>
<organism evidence="2 3">
    <name type="scientific">Pseudogracilibacillus auburnensis</name>
    <dbReference type="NCBI Taxonomy" id="1494959"/>
    <lineage>
        <taxon>Bacteria</taxon>
        <taxon>Bacillati</taxon>
        <taxon>Bacillota</taxon>
        <taxon>Bacilli</taxon>
        <taxon>Bacillales</taxon>
        <taxon>Bacillaceae</taxon>
        <taxon>Pseudogracilibacillus</taxon>
    </lineage>
</organism>
<evidence type="ECO:0000256" key="1">
    <source>
        <dbReference type="SAM" id="Phobius"/>
    </source>
</evidence>
<reference evidence="2 3" key="1">
    <citation type="submission" date="2018-05" db="EMBL/GenBank/DDBJ databases">
        <title>Genomic Encyclopedia of Type Strains, Phase IV (KMG-IV): sequencing the most valuable type-strain genomes for metagenomic binning, comparative biology and taxonomic classification.</title>
        <authorList>
            <person name="Goeker M."/>
        </authorList>
    </citation>
    <scope>NUCLEOTIDE SEQUENCE [LARGE SCALE GENOMIC DNA]</scope>
    <source>
        <strain evidence="2 3">DSM 28556</strain>
    </source>
</reference>
<protein>
    <submittedName>
        <fullName evidence="2">Uncharacterized membrane protein (DUF485 family)</fullName>
    </submittedName>
</protein>
<sequence length="89" mass="10566">MDAILKWKKERRLFLIWLTILSIIFYLSLPIALAIIPEWMNASPIGSITWAWIYAFLQVIMTWIIGWIYWIKAKQLDKLVAQIKQEASE</sequence>
<gene>
    <name evidence="2" type="ORF">DFR56_1064</name>
</gene>
<dbReference type="Pfam" id="PF04341">
    <property type="entry name" value="DUF485"/>
    <property type="match status" value="1"/>
</dbReference>